<keyword evidence="10" id="KW-0010">Activator</keyword>
<keyword evidence="12" id="KW-0539">Nucleus</keyword>
<evidence type="ECO:0000256" key="7">
    <source>
        <dbReference type="ARBA" id="ARBA00022694"/>
    </source>
</evidence>
<comment type="subunit">
    <text evidence="4">Component of the EKC/KEOPS complex composed of at least BUD32, CGI121, GON7, KAE1 and PCC1; the whole complex dimerizes.</text>
</comment>
<evidence type="ECO:0000256" key="8">
    <source>
        <dbReference type="ARBA" id="ARBA00022895"/>
    </source>
</evidence>
<evidence type="ECO:0000256" key="11">
    <source>
        <dbReference type="ARBA" id="ARBA00023163"/>
    </source>
</evidence>
<protein>
    <recommendedName>
        <fullName evidence="5">EKC/KEOPS complex subunit GON7</fullName>
    </recommendedName>
</protein>
<evidence type="ECO:0000313" key="16">
    <source>
        <dbReference type="Proteomes" id="UP000223968"/>
    </source>
</evidence>
<evidence type="ECO:0000256" key="13">
    <source>
        <dbReference type="ARBA" id="ARBA00025393"/>
    </source>
</evidence>
<dbReference type="InterPro" id="IPR014849">
    <property type="entry name" value="EKC/KEOPS_Gon7"/>
</dbReference>
<keyword evidence="6" id="KW-0158">Chromosome</keyword>
<dbReference type="Proteomes" id="UP000223968">
    <property type="component" value="Unassembled WGS sequence"/>
</dbReference>
<evidence type="ECO:0000256" key="1">
    <source>
        <dbReference type="ARBA" id="ARBA00004123"/>
    </source>
</evidence>
<dbReference type="OrthoDB" id="2288868at2759"/>
<evidence type="ECO:0000256" key="6">
    <source>
        <dbReference type="ARBA" id="ARBA00022454"/>
    </source>
</evidence>
<name>A0A2B7WU52_9EURO</name>
<feature type="compositionally biased region" description="Basic and acidic residues" evidence="14">
    <location>
        <begin position="101"/>
        <end position="110"/>
    </location>
</feature>
<evidence type="ECO:0000256" key="14">
    <source>
        <dbReference type="SAM" id="MobiDB-lite"/>
    </source>
</evidence>
<keyword evidence="8" id="KW-0779">Telomere</keyword>
<keyword evidence="9" id="KW-0805">Transcription regulation</keyword>
<evidence type="ECO:0000256" key="10">
    <source>
        <dbReference type="ARBA" id="ARBA00023159"/>
    </source>
</evidence>
<gene>
    <name evidence="15" type="ORF">AJ79_08303</name>
</gene>
<reference evidence="15 16" key="1">
    <citation type="submission" date="2017-10" db="EMBL/GenBank/DDBJ databases">
        <title>Comparative genomics in systemic dimorphic fungi from Ajellomycetaceae.</title>
        <authorList>
            <person name="Munoz J.F."/>
            <person name="Mcewen J.G."/>
            <person name="Clay O.K."/>
            <person name="Cuomo C.A."/>
        </authorList>
    </citation>
    <scope>NUCLEOTIDE SEQUENCE [LARGE SCALE GENOMIC DNA]</scope>
    <source>
        <strain evidence="15 16">UAMH5409</strain>
    </source>
</reference>
<feature type="compositionally biased region" description="Acidic residues" evidence="14">
    <location>
        <begin position="111"/>
        <end position="121"/>
    </location>
</feature>
<feature type="compositionally biased region" description="Polar residues" evidence="14">
    <location>
        <begin position="24"/>
        <end position="54"/>
    </location>
</feature>
<evidence type="ECO:0000256" key="9">
    <source>
        <dbReference type="ARBA" id="ARBA00023015"/>
    </source>
</evidence>
<dbReference type="GO" id="GO:0000781">
    <property type="term" value="C:chromosome, telomeric region"/>
    <property type="evidence" value="ECO:0007669"/>
    <property type="project" value="UniProtKB-SubCell"/>
</dbReference>
<comment type="subcellular location">
    <subcellularLocation>
        <location evidence="2">Chromosome</location>
        <location evidence="2">Telomere</location>
    </subcellularLocation>
    <subcellularLocation>
        <location evidence="1">Nucleus</location>
    </subcellularLocation>
</comment>
<evidence type="ECO:0000256" key="5">
    <source>
        <dbReference type="ARBA" id="ARBA00019746"/>
    </source>
</evidence>
<dbReference type="Pfam" id="PF08738">
    <property type="entry name" value="Gon7"/>
    <property type="match status" value="1"/>
</dbReference>
<comment type="function">
    <text evidence="13">Component of the EKC/KEOPS complex that is required for the formation of a threonylcarbamoyl group on adenosine at position 37 (t(6)A37) in tRNAs that read codons beginning with adenine. The complex is probably involved in the transfer of the threonylcarbamoyl moiety of threonylcarbamoyl-AMP (TC-AMP) to the N6 group of A37. GON7 likely plays a supporting role to the catalytic subunit KAE1 in the complex. The EKC/KEOPS complex also promotes both telomere uncapping and telomere elongation. The complex is required for efficient recruitment of transcriptional coactivators.</text>
</comment>
<evidence type="ECO:0000256" key="2">
    <source>
        <dbReference type="ARBA" id="ARBA00004574"/>
    </source>
</evidence>
<comment type="similarity">
    <text evidence="3">Belongs to the GON7 family.</text>
</comment>
<feature type="region of interest" description="Disordered" evidence="14">
    <location>
        <begin position="86"/>
        <end position="121"/>
    </location>
</feature>
<dbReference type="GO" id="GO:0008033">
    <property type="term" value="P:tRNA processing"/>
    <property type="evidence" value="ECO:0007669"/>
    <property type="project" value="UniProtKB-KW"/>
</dbReference>
<keyword evidence="11" id="KW-0804">Transcription</keyword>
<proteinExistence type="inferred from homology"/>
<evidence type="ECO:0000256" key="3">
    <source>
        <dbReference type="ARBA" id="ARBA00008529"/>
    </source>
</evidence>
<sequence>MAPPPNTPSTRPSILHATYISPATLEQPSGQTHTFTRPLSSSLSRIPAGTTTASPERASTIAKTAYLSELRGAVTALQGEINEFLTARMEEDNNRSNQAAKSERERREEENYGEEVMDEED</sequence>
<keyword evidence="16" id="KW-1185">Reference proteome</keyword>
<evidence type="ECO:0000256" key="12">
    <source>
        <dbReference type="ARBA" id="ARBA00023242"/>
    </source>
</evidence>
<organism evidence="15 16">
    <name type="scientific">Helicocarpus griseus UAMH5409</name>
    <dbReference type="NCBI Taxonomy" id="1447875"/>
    <lineage>
        <taxon>Eukaryota</taxon>
        <taxon>Fungi</taxon>
        <taxon>Dikarya</taxon>
        <taxon>Ascomycota</taxon>
        <taxon>Pezizomycotina</taxon>
        <taxon>Eurotiomycetes</taxon>
        <taxon>Eurotiomycetidae</taxon>
        <taxon>Onygenales</taxon>
        <taxon>Ajellomycetaceae</taxon>
        <taxon>Helicocarpus</taxon>
    </lineage>
</organism>
<dbReference type="GO" id="GO:0005634">
    <property type="term" value="C:nucleus"/>
    <property type="evidence" value="ECO:0007669"/>
    <property type="project" value="UniProtKB-SubCell"/>
</dbReference>
<keyword evidence="7" id="KW-0819">tRNA processing</keyword>
<evidence type="ECO:0000313" key="15">
    <source>
        <dbReference type="EMBL" id="PGH00120.1"/>
    </source>
</evidence>
<comment type="caution">
    <text evidence="15">The sequence shown here is derived from an EMBL/GenBank/DDBJ whole genome shotgun (WGS) entry which is preliminary data.</text>
</comment>
<accession>A0A2B7WU52</accession>
<feature type="region of interest" description="Disordered" evidence="14">
    <location>
        <begin position="24"/>
        <end position="57"/>
    </location>
</feature>
<dbReference type="AlphaFoldDB" id="A0A2B7WU52"/>
<dbReference type="EMBL" id="PDNB01000191">
    <property type="protein sequence ID" value="PGH00120.1"/>
    <property type="molecule type" value="Genomic_DNA"/>
</dbReference>
<evidence type="ECO:0000256" key="4">
    <source>
        <dbReference type="ARBA" id="ARBA00011534"/>
    </source>
</evidence>